<dbReference type="EMBL" id="LR877159">
    <property type="protein sequence ID" value="CAD2219935.1"/>
    <property type="molecule type" value="Genomic_DNA"/>
</dbReference>
<dbReference type="Proteomes" id="UP000515908">
    <property type="component" value="Chromosome 15"/>
</dbReference>
<organism evidence="3 4">
    <name type="scientific">Angomonas deanei</name>
    <dbReference type="NCBI Taxonomy" id="59799"/>
    <lineage>
        <taxon>Eukaryota</taxon>
        <taxon>Discoba</taxon>
        <taxon>Euglenozoa</taxon>
        <taxon>Kinetoplastea</taxon>
        <taxon>Metakinetoplastina</taxon>
        <taxon>Trypanosomatida</taxon>
        <taxon>Trypanosomatidae</taxon>
        <taxon>Strigomonadinae</taxon>
        <taxon>Angomonas</taxon>
    </lineage>
</organism>
<dbReference type="SUPFAM" id="SSF46589">
    <property type="entry name" value="tRNA-binding arm"/>
    <property type="match status" value="1"/>
</dbReference>
<feature type="coiled-coil region" evidence="1">
    <location>
        <begin position="371"/>
        <end position="412"/>
    </location>
</feature>
<dbReference type="OrthoDB" id="266132at2759"/>
<feature type="transmembrane region" description="Helical" evidence="2">
    <location>
        <begin position="12"/>
        <end position="32"/>
    </location>
</feature>
<sequence>MISHFVRFLCSCKYYTLSFLFICLYLGIRNFFSFHPSEQPLTMEQITQQKTALDNTTQEQPKTVNETFNAMRTAALSMFQQRTKDLTRVSEMQQQAHDLEQEIECAQQTLSQLHTMCAKLDARVEEEERRTKERETHVKSVHTALFQLDEELKSYGRLKESTEHVGNVLHKFVHDTQSEESRFNQLLKEGMRVVGDRTPADFKNSAADLRRRTSLLKNYIHHLTSTGVVGEEFLTNLQKWSTGNWRQFPELSTVIQRSEEILQCTADEGSIQLTSDYPEVAQESLLFTVSPQDSSSETTVTDLQKQVSSLVDRYLHELDHLCALKESLAAKCNELGITTTVLEEEPLGQLRKDWSEMIAAHNEWCELHEKLQQSQAERDEADSRVALLNSDISQLQSKSAELGDEITQLQETQTVLDDQVENYATATGKALFTLHKLKTSIHNVKQSIRKVHRRV</sequence>
<accession>A0A7G2CKL1</accession>
<keyword evidence="2" id="KW-0812">Transmembrane</keyword>
<feature type="coiled-coil region" evidence="1">
    <location>
        <begin position="89"/>
        <end position="130"/>
    </location>
</feature>
<keyword evidence="2" id="KW-1133">Transmembrane helix</keyword>
<keyword evidence="1" id="KW-0175">Coiled coil</keyword>
<dbReference type="GO" id="GO:0000166">
    <property type="term" value="F:nucleotide binding"/>
    <property type="evidence" value="ECO:0007669"/>
    <property type="project" value="InterPro"/>
</dbReference>
<proteinExistence type="predicted"/>
<evidence type="ECO:0000313" key="3">
    <source>
        <dbReference type="EMBL" id="CAD2219935.1"/>
    </source>
</evidence>
<dbReference type="AlphaFoldDB" id="A0A7G2CKL1"/>
<evidence type="ECO:0000256" key="2">
    <source>
        <dbReference type="SAM" id="Phobius"/>
    </source>
</evidence>
<reference evidence="3 4" key="1">
    <citation type="submission" date="2020-08" db="EMBL/GenBank/DDBJ databases">
        <authorList>
            <person name="Newling K."/>
            <person name="Davey J."/>
            <person name="Forrester S."/>
        </authorList>
    </citation>
    <scope>NUCLEOTIDE SEQUENCE [LARGE SCALE GENOMIC DNA]</scope>
    <source>
        <strain evidence="4">Crithidia deanei Carvalho (ATCC PRA-265)</strain>
    </source>
</reference>
<evidence type="ECO:0000313" key="4">
    <source>
        <dbReference type="Proteomes" id="UP000515908"/>
    </source>
</evidence>
<dbReference type="InterPro" id="IPR010978">
    <property type="entry name" value="tRNA-bd_arm"/>
</dbReference>
<dbReference type="VEuPathDB" id="TriTrypDB:ADEAN_000744900"/>
<keyword evidence="4" id="KW-1185">Reference proteome</keyword>
<keyword evidence="2" id="KW-0472">Membrane</keyword>
<evidence type="ECO:0000256" key="1">
    <source>
        <dbReference type="SAM" id="Coils"/>
    </source>
</evidence>
<protein>
    <submittedName>
        <fullName evidence="3">Uncharacterized protein</fullName>
    </submittedName>
</protein>
<name>A0A7G2CKL1_9TRYP</name>
<gene>
    <name evidence="3" type="ORF">ADEAN_000744900</name>
</gene>